<proteinExistence type="predicted"/>
<evidence type="ECO:0000313" key="4">
    <source>
        <dbReference type="Proteomes" id="UP000236449"/>
    </source>
</evidence>
<dbReference type="Proteomes" id="UP000236449">
    <property type="component" value="Unassembled WGS sequence"/>
</dbReference>
<protein>
    <recommendedName>
        <fullName evidence="5">DUF2846 domain-containing protein</fullName>
    </recommendedName>
</protein>
<comment type="caution">
    <text evidence="3">The sequence shown here is derived from an EMBL/GenBank/DDBJ whole genome shotgun (WGS) entry which is preliminary data.</text>
</comment>
<keyword evidence="2" id="KW-0732">Signal</keyword>
<gene>
    <name evidence="3" type="ORF">C1N32_06425</name>
</gene>
<dbReference type="PROSITE" id="PS51257">
    <property type="entry name" value="PROKAR_LIPOPROTEIN"/>
    <property type="match status" value="1"/>
</dbReference>
<evidence type="ECO:0000313" key="3">
    <source>
        <dbReference type="EMBL" id="PNI05729.1"/>
    </source>
</evidence>
<keyword evidence="1" id="KW-0175">Coiled coil</keyword>
<name>A0A2J8I5E5_VIBDI</name>
<reference evidence="3 4" key="1">
    <citation type="submission" date="2018-01" db="EMBL/GenBank/DDBJ databases">
        <title>Draft genome sequences of six Vibrio diazotrophicus strains isolated from deep-sea sediments of the Baltic Sea.</title>
        <authorList>
            <person name="Castillo D."/>
            <person name="Vandieken V."/>
            <person name="Chiang O."/>
            <person name="Middelboe M."/>
        </authorList>
    </citation>
    <scope>NUCLEOTIDE SEQUENCE [LARGE SCALE GENOMIC DNA]</scope>
    <source>
        <strain evidence="3 4">60.27F</strain>
    </source>
</reference>
<feature type="chain" id="PRO_5014357591" description="DUF2846 domain-containing protein" evidence="2">
    <location>
        <begin position="22"/>
        <end position="496"/>
    </location>
</feature>
<sequence>MLISMRTVLLSALLGLLIGCATNPSVSTGSNLSLSDLAIVDNGKAKLVLYRNWHFVNGGVPSAFYINDEMVCEFRSGLCSLELTPGEYNISFALPSITIKEGIKPSESTSSFVSHIKAVLKPNTLYSIYSDGKGSRTSGLVTGLSNDALGTEVYMPNATAFVPILSYELVLERQLKKEKQDEINRIEAERLAKLKELEAQKKAEEQRHERQKIEQEKRIKAEQAAKLQKEKEEAERQRLAKIEASKTPEQRALEKALIEWKSDRASLQKSLDAEYKSLRREWSKRCQDVLNDFFQADLGPGEHMCTACDRCDDSKSSALERLTEQNERRMAQWTRANPKPTLESVAMSANAKATSASPSNHPSSLRITKMYYKDAYADTTISIPAEFFGKYVFTKEDTPGFDQTYIFNKDGTGSYKSNPEGYYKTRKITQWGVLVENNEIFKKNVTYRYYEQRTTSAMIIVFLLEDGEAGTNVFFINDGHPSVFGPYGAVIHKVEQ</sequence>
<evidence type="ECO:0000256" key="2">
    <source>
        <dbReference type="SAM" id="SignalP"/>
    </source>
</evidence>
<dbReference type="OrthoDB" id="5732447at2"/>
<evidence type="ECO:0008006" key="5">
    <source>
        <dbReference type="Google" id="ProtNLM"/>
    </source>
</evidence>
<evidence type="ECO:0000256" key="1">
    <source>
        <dbReference type="SAM" id="Coils"/>
    </source>
</evidence>
<dbReference type="EMBL" id="POSK01000003">
    <property type="protein sequence ID" value="PNI05729.1"/>
    <property type="molecule type" value="Genomic_DNA"/>
</dbReference>
<accession>A0A2J8I5E5</accession>
<feature type="signal peptide" evidence="2">
    <location>
        <begin position="1"/>
        <end position="21"/>
    </location>
</feature>
<dbReference type="AlphaFoldDB" id="A0A2J8I5E5"/>
<dbReference type="RefSeq" id="WP_102965768.1">
    <property type="nucleotide sequence ID" value="NZ_POSK01000003.1"/>
</dbReference>
<feature type="coiled-coil region" evidence="1">
    <location>
        <begin position="169"/>
        <end position="244"/>
    </location>
</feature>
<organism evidence="3 4">
    <name type="scientific">Vibrio diazotrophicus</name>
    <dbReference type="NCBI Taxonomy" id="685"/>
    <lineage>
        <taxon>Bacteria</taxon>
        <taxon>Pseudomonadati</taxon>
        <taxon>Pseudomonadota</taxon>
        <taxon>Gammaproteobacteria</taxon>
        <taxon>Vibrionales</taxon>
        <taxon>Vibrionaceae</taxon>
        <taxon>Vibrio</taxon>
    </lineage>
</organism>